<organism evidence="5 6">
    <name type="scientific">Lynx pardinus</name>
    <name type="common">Iberian lynx</name>
    <name type="synonym">Felis pardina</name>
    <dbReference type="NCBI Taxonomy" id="191816"/>
    <lineage>
        <taxon>Eukaryota</taxon>
        <taxon>Metazoa</taxon>
        <taxon>Chordata</taxon>
        <taxon>Craniata</taxon>
        <taxon>Vertebrata</taxon>
        <taxon>Euteleostomi</taxon>
        <taxon>Mammalia</taxon>
        <taxon>Eutheria</taxon>
        <taxon>Laurasiatheria</taxon>
        <taxon>Carnivora</taxon>
        <taxon>Feliformia</taxon>
        <taxon>Felidae</taxon>
        <taxon>Felinae</taxon>
        <taxon>Lynx</taxon>
    </lineage>
</organism>
<keyword evidence="6" id="KW-1185">Reference proteome</keyword>
<evidence type="ECO:0000256" key="4">
    <source>
        <dbReference type="ARBA" id="ARBA00035401"/>
    </source>
</evidence>
<dbReference type="InterPro" id="IPR001865">
    <property type="entry name" value="Ribosomal_uS2"/>
</dbReference>
<evidence type="ECO:0000313" key="6">
    <source>
        <dbReference type="Proteomes" id="UP000386466"/>
    </source>
</evidence>
<evidence type="ECO:0000313" key="5">
    <source>
        <dbReference type="EMBL" id="VFV23451.1"/>
    </source>
</evidence>
<protein>
    <recommendedName>
        <fullName evidence="4">40S ribosomal protein SA</fullName>
    </recommendedName>
</protein>
<dbReference type="InterPro" id="IPR005707">
    <property type="entry name" value="Ribosomal_uS2_euk/arc"/>
</dbReference>
<dbReference type="Proteomes" id="UP000386466">
    <property type="component" value="Unassembled WGS sequence"/>
</dbReference>
<accession>A0A485MQZ9</accession>
<name>A0A485MQZ9_LYNPA</name>
<reference evidence="5 6" key="1">
    <citation type="submission" date="2019-01" db="EMBL/GenBank/DDBJ databases">
        <authorList>
            <person name="Alioto T."/>
            <person name="Alioto T."/>
        </authorList>
    </citation>
    <scope>NUCLEOTIDE SEQUENCE [LARGE SCALE GENOMIC DNA]</scope>
</reference>
<dbReference type="GO" id="GO:0006412">
    <property type="term" value="P:translation"/>
    <property type="evidence" value="ECO:0007669"/>
    <property type="project" value="InterPro"/>
</dbReference>
<sequence>MSYKCKEEDVLKVPAAGTHLGGINLGFQMEQYIYKRKSGGSYMVNLKRTWEKLLLAARAIAAIETPADIQAAFREPRLLVVTDPRADRQPLTEASSVHLRPIALCHRLASALCGRCQPLQQRGSSLGGSHVAAGPGRSAHARARLLFREHPREVLPDLCFYRDPEASKRKSRPLLKRP</sequence>
<dbReference type="GO" id="GO:0015935">
    <property type="term" value="C:small ribosomal subunit"/>
    <property type="evidence" value="ECO:0007669"/>
    <property type="project" value="InterPro"/>
</dbReference>
<dbReference type="PRINTS" id="PR00395">
    <property type="entry name" value="RIBOSOMALS2"/>
</dbReference>
<dbReference type="PANTHER" id="PTHR11489">
    <property type="entry name" value="40S RIBOSOMAL PROTEIN SA"/>
    <property type="match status" value="1"/>
</dbReference>
<dbReference type="GO" id="GO:0003735">
    <property type="term" value="F:structural constituent of ribosome"/>
    <property type="evidence" value="ECO:0007669"/>
    <property type="project" value="InterPro"/>
</dbReference>
<dbReference type="AlphaFoldDB" id="A0A485MQZ9"/>
<evidence type="ECO:0000256" key="1">
    <source>
        <dbReference type="ARBA" id="ARBA00006242"/>
    </source>
</evidence>
<dbReference type="EMBL" id="CAAGRJ010005513">
    <property type="protein sequence ID" value="VFV23451.1"/>
    <property type="molecule type" value="Genomic_DNA"/>
</dbReference>
<proteinExistence type="inferred from homology"/>
<keyword evidence="3" id="KW-0687">Ribonucleoprotein</keyword>
<dbReference type="InterPro" id="IPR023591">
    <property type="entry name" value="Ribosomal_uS2_flav_dom_sf"/>
</dbReference>
<dbReference type="Gene3D" id="3.40.50.10490">
    <property type="entry name" value="Glucose-6-phosphate isomerase like protein, domain 1"/>
    <property type="match status" value="2"/>
</dbReference>
<gene>
    <name evidence="5" type="ORF">LYPA_23C023208</name>
</gene>
<comment type="similarity">
    <text evidence="1">Belongs to the universal ribosomal protein uS2 family.</text>
</comment>
<evidence type="ECO:0000256" key="3">
    <source>
        <dbReference type="ARBA" id="ARBA00023274"/>
    </source>
</evidence>
<dbReference type="SUPFAM" id="SSF52313">
    <property type="entry name" value="Ribosomal protein S2"/>
    <property type="match status" value="1"/>
</dbReference>
<evidence type="ECO:0000256" key="2">
    <source>
        <dbReference type="ARBA" id="ARBA00022980"/>
    </source>
</evidence>
<keyword evidence="2 5" id="KW-0689">Ribosomal protein</keyword>